<feature type="non-terminal residue" evidence="1">
    <location>
        <position position="1"/>
    </location>
</feature>
<dbReference type="AlphaFoldDB" id="A0ABC8UIX4"/>
<proteinExistence type="predicted"/>
<gene>
    <name evidence="1" type="ORF">ILEXP_LOCUS51009</name>
</gene>
<evidence type="ECO:0000313" key="2">
    <source>
        <dbReference type="Proteomes" id="UP001642360"/>
    </source>
</evidence>
<dbReference type="Proteomes" id="UP001642360">
    <property type="component" value="Unassembled WGS sequence"/>
</dbReference>
<sequence>GVFWPNKSRKKGTHLRLWQALSKLQSYAIKQSAGKLSIEVATRVSYWVASDGSGTFKSPPPEPSE</sequence>
<accession>A0ABC8UIX4</accession>
<comment type="caution">
    <text evidence="1">The sequence shown here is derived from an EMBL/GenBank/DDBJ whole genome shotgun (WGS) entry which is preliminary data.</text>
</comment>
<reference evidence="1 2" key="1">
    <citation type="submission" date="2024-02" db="EMBL/GenBank/DDBJ databases">
        <authorList>
            <person name="Vignale AGUSTIN F."/>
            <person name="Sosa J E."/>
            <person name="Modenutti C."/>
        </authorList>
    </citation>
    <scope>NUCLEOTIDE SEQUENCE [LARGE SCALE GENOMIC DNA]</scope>
</reference>
<name>A0ABC8UIX4_9AQUA</name>
<protein>
    <submittedName>
        <fullName evidence="1">Uncharacterized protein</fullName>
    </submittedName>
</protein>
<organism evidence="1 2">
    <name type="scientific">Ilex paraguariensis</name>
    <name type="common">yerba mate</name>
    <dbReference type="NCBI Taxonomy" id="185542"/>
    <lineage>
        <taxon>Eukaryota</taxon>
        <taxon>Viridiplantae</taxon>
        <taxon>Streptophyta</taxon>
        <taxon>Embryophyta</taxon>
        <taxon>Tracheophyta</taxon>
        <taxon>Spermatophyta</taxon>
        <taxon>Magnoliopsida</taxon>
        <taxon>eudicotyledons</taxon>
        <taxon>Gunneridae</taxon>
        <taxon>Pentapetalae</taxon>
        <taxon>asterids</taxon>
        <taxon>campanulids</taxon>
        <taxon>Aquifoliales</taxon>
        <taxon>Aquifoliaceae</taxon>
        <taxon>Ilex</taxon>
    </lineage>
</organism>
<evidence type="ECO:0000313" key="1">
    <source>
        <dbReference type="EMBL" id="CAK9180984.1"/>
    </source>
</evidence>
<keyword evidence="2" id="KW-1185">Reference proteome</keyword>
<dbReference type="EMBL" id="CAUOFW020007891">
    <property type="protein sequence ID" value="CAK9180984.1"/>
    <property type="molecule type" value="Genomic_DNA"/>
</dbReference>